<dbReference type="EMBL" id="BMOY01000031">
    <property type="protein sequence ID" value="GGJ10143.1"/>
    <property type="molecule type" value="Genomic_DNA"/>
</dbReference>
<dbReference type="RefSeq" id="WP_373289434.1">
    <property type="nucleotide sequence ID" value="NZ_BMOY01000031.1"/>
</dbReference>
<protein>
    <submittedName>
        <fullName evidence="2">Uncharacterized protein</fullName>
    </submittedName>
</protein>
<dbReference type="AlphaFoldDB" id="A0A917KG82"/>
<dbReference type="Proteomes" id="UP000637695">
    <property type="component" value="Unassembled WGS sequence"/>
</dbReference>
<accession>A0A917KG82</accession>
<reference evidence="2" key="1">
    <citation type="journal article" date="2014" name="Int. J. Syst. Evol. Microbiol.">
        <title>Complete genome sequence of Corynebacterium casei LMG S-19264T (=DSM 44701T), isolated from a smear-ripened cheese.</title>
        <authorList>
            <consortium name="US DOE Joint Genome Institute (JGI-PGF)"/>
            <person name="Walter F."/>
            <person name="Albersmeier A."/>
            <person name="Kalinowski J."/>
            <person name="Ruckert C."/>
        </authorList>
    </citation>
    <scope>NUCLEOTIDE SEQUENCE</scope>
    <source>
        <strain evidence="2">JCM 18487</strain>
    </source>
</reference>
<feature type="compositionally biased region" description="Basic and acidic residues" evidence="1">
    <location>
        <begin position="1"/>
        <end position="25"/>
    </location>
</feature>
<gene>
    <name evidence="2" type="ORF">GCM10010885_19140</name>
</gene>
<keyword evidence="3" id="KW-1185">Reference proteome</keyword>
<feature type="region of interest" description="Disordered" evidence="1">
    <location>
        <begin position="1"/>
        <end position="50"/>
    </location>
</feature>
<comment type="caution">
    <text evidence="2">The sequence shown here is derived from an EMBL/GenBank/DDBJ whole genome shotgun (WGS) entry which is preliminary data.</text>
</comment>
<sequence length="127" mass="13699">MVRKDRVPATNDNPRDDQPEKDTSAAKRMHTPARAAYRPGPVDDASDLPNAESGFVHVTRLDLMVEEFPEGPYGAAAASRLGKSTPWQPGQAAVSAHRDQNPVTSDRTVPLDEDRPDGPPGSTEAEN</sequence>
<evidence type="ECO:0000313" key="3">
    <source>
        <dbReference type="Proteomes" id="UP000637695"/>
    </source>
</evidence>
<name>A0A917KG82_9BACL</name>
<feature type="region of interest" description="Disordered" evidence="1">
    <location>
        <begin position="75"/>
        <end position="127"/>
    </location>
</feature>
<evidence type="ECO:0000256" key="1">
    <source>
        <dbReference type="SAM" id="MobiDB-lite"/>
    </source>
</evidence>
<evidence type="ECO:0000313" key="2">
    <source>
        <dbReference type="EMBL" id="GGJ10143.1"/>
    </source>
</evidence>
<reference evidence="2" key="2">
    <citation type="submission" date="2020-09" db="EMBL/GenBank/DDBJ databases">
        <authorList>
            <person name="Sun Q."/>
            <person name="Ohkuma M."/>
        </authorList>
    </citation>
    <scope>NUCLEOTIDE SEQUENCE</scope>
    <source>
        <strain evidence="2">JCM 18487</strain>
    </source>
</reference>
<organism evidence="2 3">
    <name type="scientific">Alicyclobacillus cellulosilyticus</name>
    <dbReference type="NCBI Taxonomy" id="1003997"/>
    <lineage>
        <taxon>Bacteria</taxon>
        <taxon>Bacillati</taxon>
        <taxon>Bacillota</taxon>
        <taxon>Bacilli</taxon>
        <taxon>Bacillales</taxon>
        <taxon>Alicyclobacillaceae</taxon>
        <taxon>Alicyclobacillus</taxon>
    </lineage>
</organism>
<proteinExistence type="predicted"/>